<dbReference type="Proteomes" id="UP001374579">
    <property type="component" value="Unassembled WGS sequence"/>
</dbReference>
<name>A0AAN9GL87_9CAEN</name>
<gene>
    <name evidence="2" type="ORF">V1264_012232</name>
</gene>
<sequence>MDGEEAPAPKIGACDSWFSLWCYATDNQEAAEQVAAMDDRTPLPSPPVPDFPDLGARLTFEAVKSKIESQMGQGIPAVPSNAQWGFIAVFDSNRLSEDGHKVTHRRSAVLEGIVQAWKQGQFHQAFLSFIRSPIPGYDTQPWKMAIKTTAVYPAKRHPVSQLIDPVYQARLQSDMLKHMQRKEHRAINKNFKQMLMTKLSEYYMKHSPSLDPEIVLDSVLPELVMQNRMPYVLSIRLVLKTLLPLAKQVQELKSELKDAFRIAAKENLLEELSRKVLLDQVKVMKLLKQLRKEPAIAREVITAAEYLVYKLSQCVVDLDQIMTRAAEIQVINNPKWFSKLARKMEMHQLAVYRFSLVALSNRPVYAAADVKKILMGAPTGNIRIEPVTMDPSRHSSAVINALADLTTQQLNVILNVWYAVTQNQPMNTQRIETLIETTANNMTVIDKFIRMNFDKDDSIVSQLLLQATMQHQIITKLMHVLRLNTKTSPVLRTQGAFERYALKVQTKLLLERGTSLQYYGKMSQTCLPGISTQIERRIMQDIKPLDRELLTLKQKCIRMPQMKFPWTADAEGLRIAHGSMQNVKMGLMAVREKLAALPGMPYPCVMLKYADTVFSLQHRVADFKMTLMSQALHPTQLTKQFTQLEQNAKDLWLSLSPIFDKYVTAESKDQPELFPKGNILISEGLLDITMIHNKQSRVLRQVHKFLFQFGTPPFRVVKRILQTAAEKSQVLLGQLESHAERVKISMQTSSTLSAYSIYAQFLQILQQQIDIYDILQQQLVMYAKRPNLPDILPQMEQARAKIAVLMKRASAWKLPDERAKTAIPVEEDVLPEEDPIFTKNIYDNVETVSYDQPWGADNQDIMSPVTGENMDQIASKIPATINRNGILFNVNITYGNQTYLGVQVHGWKSMEQMLWETLQFYPTARDSCVARAIQSGVTGRQKLEKCGQEIERRINSYHHLHISVATNMGKLPGPVDFVMRSWMRTLRHTYYSNTYINAPEKFIVPGTMQAILDFSLPMDNMQMYLMTSEQTTKMLHIPLCYHVKALYPFQNIAPIARLALKDYSNGHMPATCKVDRHNVKTNDGAVFSLPRLHRDCRTLLAMDCSSDMTFALNLQPVARGPGQILQILAEQREVKIVPDFMTDRVLMDGQDINLQFGSPIIKYKTIAYGRQAVAVVISRQKGGYIRVEYPLVGLDILFDFNFINIDMSMVYKNQLCGLCGNYDGQMTMELEGPKRTIFPAADDFFRSYIIPDASCPAKNLAQTSKAIAAAQDMPVNQPTLNNARYSKRPNTIPMVQAPLVTAEAEEDDFAEEFAQ</sequence>
<protein>
    <recommendedName>
        <fullName evidence="1">VWFD domain-containing protein</fullName>
    </recommendedName>
</protein>
<dbReference type="InterPro" id="IPR001846">
    <property type="entry name" value="VWF_type-D"/>
</dbReference>
<dbReference type="PROSITE" id="PS51233">
    <property type="entry name" value="VWFD"/>
    <property type="match status" value="1"/>
</dbReference>
<dbReference type="PANTHER" id="PTHR23345:SF15">
    <property type="entry name" value="VITELLOGENIN 1-RELATED"/>
    <property type="match status" value="1"/>
</dbReference>
<dbReference type="SMART" id="SM00216">
    <property type="entry name" value="VWD"/>
    <property type="match status" value="1"/>
</dbReference>
<dbReference type="GO" id="GO:0005319">
    <property type="term" value="F:lipid transporter activity"/>
    <property type="evidence" value="ECO:0007669"/>
    <property type="project" value="TreeGrafter"/>
</dbReference>
<evidence type="ECO:0000259" key="1">
    <source>
        <dbReference type="PROSITE" id="PS51233"/>
    </source>
</evidence>
<feature type="domain" description="VWFD" evidence="1">
    <location>
        <begin position="1068"/>
        <end position="1256"/>
    </location>
</feature>
<keyword evidence="3" id="KW-1185">Reference proteome</keyword>
<dbReference type="InterPro" id="IPR050733">
    <property type="entry name" value="Vitellogenin/Apolipophorin"/>
</dbReference>
<proteinExistence type="predicted"/>
<comment type="caution">
    <text evidence="2">The sequence shown here is derived from an EMBL/GenBank/DDBJ whole genome shotgun (WGS) entry which is preliminary data.</text>
</comment>
<reference evidence="2 3" key="1">
    <citation type="submission" date="2024-02" db="EMBL/GenBank/DDBJ databases">
        <title>Chromosome-scale genome assembly of the rough periwinkle Littorina saxatilis.</title>
        <authorList>
            <person name="De Jode A."/>
            <person name="Faria R."/>
            <person name="Formenti G."/>
            <person name="Sims Y."/>
            <person name="Smith T.P."/>
            <person name="Tracey A."/>
            <person name="Wood J.M.D."/>
            <person name="Zagrodzka Z.B."/>
            <person name="Johannesson K."/>
            <person name="Butlin R.K."/>
            <person name="Leder E.H."/>
        </authorList>
    </citation>
    <scope>NUCLEOTIDE SEQUENCE [LARGE SCALE GENOMIC DNA]</scope>
    <source>
        <strain evidence="2">Snail1</strain>
        <tissue evidence="2">Muscle</tissue>
    </source>
</reference>
<evidence type="ECO:0000313" key="3">
    <source>
        <dbReference type="Proteomes" id="UP001374579"/>
    </source>
</evidence>
<organism evidence="2 3">
    <name type="scientific">Littorina saxatilis</name>
    <dbReference type="NCBI Taxonomy" id="31220"/>
    <lineage>
        <taxon>Eukaryota</taxon>
        <taxon>Metazoa</taxon>
        <taxon>Spiralia</taxon>
        <taxon>Lophotrochozoa</taxon>
        <taxon>Mollusca</taxon>
        <taxon>Gastropoda</taxon>
        <taxon>Caenogastropoda</taxon>
        <taxon>Littorinimorpha</taxon>
        <taxon>Littorinoidea</taxon>
        <taxon>Littorinidae</taxon>
        <taxon>Littorina</taxon>
    </lineage>
</organism>
<evidence type="ECO:0000313" key="2">
    <source>
        <dbReference type="EMBL" id="KAK7112848.1"/>
    </source>
</evidence>
<accession>A0AAN9GL87</accession>
<dbReference type="EMBL" id="JBAMIC010000002">
    <property type="protein sequence ID" value="KAK7112848.1"/>
    <property type="molecule type" value="Genomic_DNA"/>
</dbReference>
<dbReference type="Pfam" id="PF00094">
    <property type="entry name" value="VWD"/>
    <property type="match status" value="1"/>
</dbReference>
<dbReference type="PANTHER" id="PTHR23345">
    <property type="entry name" value="VITELLOGENIN-RELATED"/>
    <property type="match status" value="1"/>
</dbReference>